<feature type="compositionally biased region" description="Polar residues" evidence="1">
    <location>
        <begin position="345"/>
        <end position="361"/>
    </location>
</feature>
<keyword evidence="4" id="KW-1185">Reference proteome</keyword>
<protein>
    <submittedName>
        <fullName evidence="2 3">Uncharacterized protein</fullName>
    </submittedName>
</protein>
<feature type="compositionally biased region" description="Basic and acidic residues" evidence="1">
    <location>
        <begin position="243"/>
        <end position="259"/>
    </location>
</feature>
<evidence type="ECO:0000313" key="4">
    <source>
        <dbReference type="Proteomes" id="UP000070412"/>
    </source>
</evidence>
<feature type="region of interest" description="Disordered" evidence="1">
    <location>
        <begin position="311"/>
        <end position="365"/>
    </location>
</feature>
<name>A0A834RDB6_SARSC</name>
<dbReference type="EMBL" id="WVUK01000051">
    <property type="protein sequence ID" value="KAF7494950.1"/>
    <property type="molecule type" value="Genomic_DNA"/>
</dbReference>
<sequence length="401" mass="46759">MIDDSVEIIKVIEPKTKCNFMNNLDPFGNKFEIDDVDDDFVPILLDFNDGIVFWGQITDEERALMNYQDTKNQQYDINYDECMILDDKDDVNHLETKTSKTSDIDECDAGDDLEPSLEVIETKSLVKMRNNIRLVCNKWIVSKFDSKTKFDCEDRTIKPITVKPLRNRFGIKYRKTNRTALQQDDDTIRINRKRRNERKHRKKNKRDSLTFYQPRTLKNLLQRRSSLNQDNDDYQNLAKEENKILKQEKSIPNRSKRNDSVQMQRKSLLIAQTLTKITEEKTGEGFSSTSSSSSTISRRLSFTKSFKTRQLIESRSSTKSNQSSNQIVQDHQKQEKRTKAEVIVESSNKQPTAETISTPKSRPTRLSIYGRPSLRNYRIVPPTPKWNINHLGCSTPIMLRS</sequence>
<organism evidence="2">
    <name type="scientific">Sarcoptes scabiei</name>
    <name type="common">Itch mite</name>
    <name type="synonym">Acarus scabiei</name>
    <dbReference type="NCBI Taxonomy" id="52283"/>
    <lineage>
        <taxon>Eukaryota</taxon>
        <taxon>Metazoa</taxon>
        <taxon>Ecdysozoa</taxon>
        <taxon>Arthropoda</taxon>
        <taxon>Chelicerata</taxon>
        <taxon>Arachnida</taxon>
        <taxon>Acari</taxon>
        <taxon>Acariformes</taxon>
        <taxon>Sarcoptiformes</taxon>
        <taxon>Astigmata</taxon>
        <taxon>Psoroptidia</taxon>
        <taxon>Sarcoptoidea</taxon>
        <taxon>Sarcoptidae</taxon>
        <taxon>Sarcoptinae</taxon>
        <taxon>Sarcoptes</taxon>
    </lineage>
</organism>
<reference evidence="3" key="3">
    <citation type="submission" date="2022-06" db="UniProtKB">
        <authorList>
            <consortium name="EnsemblMetazoa"/>
        </authorList>
    </citation>
    <scope>IDENTIFICATION</scope>
</reference>
<accession>A0A834RDB6</accession>
<feature type="region of interest" description="Disordered" evidence="1">
    <location>
        <begin position="243"/>
        <end position="263"/>
    </location>
</feature>
<proteinExistence type="predicted"/>
<evidence type="ECO:0000313" key="3">
    <source>
        <dbReference type="EnsemblMetazoa" id="KAF7494950.1"/>
    </source>
</evidence>
<dbReference type="AlphaFoldDB" id="A0A834RDB6"/>
<evidence type="ECO:0000256" key="1">
    <source>
        <dbReference type="SAM" id="MobiDB-lite"/>
    </source>
</evidence>
<gene>
    <name evidence="2" type="ORF">SSS_9007</name>
</gene>
<feature type="compositionally biased region" description="Low complexity" evidence="1">
    <location>
        <begin position="314"/>
        <end position="326"/>
    </location>
</feature>
<reference evidence="4" key="1">
    <citation type="journal article" date="2020" name="PLoS Negl. Trop. Dis.">
        <title>High-quality nuclear genome for Sarcoptes scabiei-A critical resource for a neglected parasite.</title>
        <authorList>
            <person name="Korhonen P.K."/>
            <person name="Gasser R.B."/>
            <person name="Ma G."/>
            <person name="Wang T."/>
            <person name="Stroehlein A.J."/>
            <person name="Young N.D."/>
            <person name="Ang C.S."/>
            <person name="Fernando D.D."/>
            <person name="Lu H.C."/>
            <person name="Taylor S."/>
            <person name="Reynolds S.L."/>
            <person name="Mofiz E."/>
            <person name="Najaraj S.H."/>
            <person name="Gowda H."/>
            <person name="Madugundu A."/>
            <person name="Renuse S."/>
            <person name="Holt D."/>
            <person name="Pandey A."/>
            <person name="Papenfuss A.T."/>
            <person name="Fischer K."/>
        </authorList>
    </citation>
    <scope>NUCLEOTIDE SEQUENCE [LARGE SCALE GENOMIC DNA]</scope>
</reference>
<dbReference type="EnsemblMetazoa" id="SSS_9007s_mrna">
    <property type="protein sequence ID" value="KAF7494950.1"/>
    <property type="gene ID" value="SSS_9007"/>
</dbReference>
<dbReference type="Proteomes" id="UP000070412">
    <property type="component" value="Unassembled WGS sequence"/>
</dbReference>
<feature type="compositionally biased region" description="Basic and acidic residues" evidence="1">
    <location>
        <begin position="330"/>
        <end position="342"/>
    </location>
</feature>
<reference evidence="2" key="2">
    <citation type="submission" date="2020-01" db="EMBL/GenBank/DDBJ databases">
        <authorList>
            <person name="Korhonen P.K.K."/>
            <person name="Guangxu M.G."/>
            <person name="Wang T.W."/>
            <person name="Stroehlein A.J.S."/>
            <person name="Young N.D."/>
            <person name="Ang C.-S.A."/>
            <person name="Fernando D.W.F."/>
            <person name="Lu H.L."/>
            <person name="Taylor S.T."/>
            <person name="Ehtesham M.E.M."/>
            <person name="Najaraj S.H.N."/>
            <person name="Harsha G.H.G."/>
            <person name="Madugundu A.M."/>
            <person name="Renuse S.R."/>
            <person name="Holt D.H."/>
            <person name="Pandey A.P."/>
            <person name="Papenfuss A.P."/>
            <person name="Gasser R.B.G."/>
            <person name="Fischer K.F."/>
        </authorList>
    </citation>
    <scope>NUCLEOTIDE SEQUENCE</scope>
    <source>
        <strain evidence="2">SSS_KF_BRIS2020</strain>
    </source>
</reference>
<evidence type="ECO:0000313" key="2">
    <source>
        <dbReference type="EMBL" id="KAF7494950.1"/>
    </source>
</evidence>